<keyword evidence="2" id="KW-0288">FMN</keyword>
<dbReference type="InterPro" id="IPR051796">
    <property type="entry name" value="ISF_SsuE-like"/>
</dbReference>
<evidence type="ECO:0000313" key="4">
    <source>
        <dbReference type="EMBL" id="ATW26423.1"/>
    </source>
</evidence>
<sequence length="196" mass="21747">MKDVLVLGFSPRRNGNTDRMAHWANGLAKENGFAGELLFLRDLNFSPCIACGACAKDGMCHLKDDLTQIYPKIITSEKIVFAAPVFFQSLGALAKSFIDRMQCFWSAHHLLHREVVADPVLRSKRGLYALMCGATNLSDTFSCSEKLIKIFCATVETSYRGGTFVPGIDQKGDIDQETIKTKVITDVKSFFLHESS</sequence>
<protein>
    <recommendedName>
        <fullName evidence="3">NADPH-dependent FMN reductase-like domain-containing protein</fullName>
    </recommendedName>
</protein>
<dbReference type="OrthoDB" id="9805976at2"/>
<keyword evidence="1" id="KW-0285">Flavoprotein</keyword>
<name>A0A3G1KV78_FORW1</name>
<dbReference type="EMBL" id="CP017634">
    <property type="protein sequence ID" value="ATW26423.1"/>
    <property type="molecule type" value="Genomic_DNA"/>
</dbReference>
<dbReference type="Pfam" id="PF03358">
    <property type="entry name" value="FMN_red"/>
    <property type="match status" value="1"/>
</dbReference>
<dbReference type="InterPro" id="IPR005025">
    <property type="entry name" value="FMN_Rdtase-like_dom"/>
</dbReference>
<reference evidence="4 5" key="1">
    <citation type="submission" date="2016-10" db="EMBL/GenBank/DDBJ databases">
        <title>Complete Genome Sequence of Peptococcaceae strain DCMF.</title>
        <authorList>
            <person name="Edwards R.J."/>
            <person name="Holland S.I."/>
            <person name="Deshpande N.P."/>
            <person name="Wong Y.K."/>
            <person name="Ertan H."/>
            <person name="Manefield M."/>
            <person name="Russell T.L."/>
            <person name="Lee M.J."/>
        </authorList>
    </citation>
    <scope>NUCLEOTIDE SEQUENCE [LARGE SCALE GENOMIC DNA]</scope>
    <source>
        <strain evidence="4 5">DCMF</strain>
    </source>
</reference>
<gene>
    <name evidence="4" type="ORF">DCMF_18175</name>
</gene>
<dbReference type="KEGG" id="fwa:DCMF_18175"/>
<dbReference type="AlphaFoldDB" id="A0A3G1KV78"/>
<evidence type="ECO:0000313" key="5">
    <source>
        <dbReference type="Proteomes" id="UP000323521"/>
    </source>
</evidence>
<evidence type="ECO:0000259" key="3">
    <source>
        <dbReference type="Pfam" id="PF03358"/>
    </source>
</evidence>
<dbReference type="Gene3D" id="3.40.50.360">
    <property type="match status" value="1"/>
</dbReference>
<dbReference type="SUPFAM" id="SSF52218">
    <property type="entry name" value="Flavoproteins"/>
    <property type="match status" value="1"/>
</dbReference>
<dbReference type="RefSeq" id="WP_148135734.1">
    <property type="nucleotide sequence ID" value="NZ_CP017634.1"/>
</dbReference>
<dbReference type="PANTHER" id="PTHR43278:SF4">
    <property type="entry name" value="NAD(P)H-DEPENDENT FMN-CONTAINING OXIDOREDUCTASE YWQN-RELATED"/>
    <property type="match status" value="1"/>
</dbReference>
<accession>A0A3G1KV78</accession>
<dbReference type="InterPro" id="IPR029039">
    <property type="entry name" value="Flavoprotein-like_sf"/>
</dbReference>
<dbReference type="Proteomes" id="UP000323521">
    <property type="component" value="Chromosome"/>
</dbReference>
<organism evidence="4 5">
    <name type="scientific">Formimonas warabiya</name>
    <dbReference type="NCBI Taxonomy" id="1761012"/>
    <lineage>
        <taxon>Bacteria</taxon>
        <taxon>Bacillati</taxon>
        <taxon>Bacillota</taxon>
        <taxon>Clostridia</taxon>
        <taxon>Eubacteriales</taxon>
        <taxon>Peptococcaceae</taxon>
        <taxon>Candidatus Formimonas</taxon>
    </lineage>
</organism>
<dbReference type="GO" id="GO:0016491">
    <property type="term" value="F:oxidoreductase activity"/>
    <property type="evidence" value="ECO:0007669"/>
    <property type="project" value="InterPro"/>
</dbReference>
<evidence type="ECO:0000256" key="1">
    <source>
        <dbReference type="ARBA" id="ARBA00022630"/>
    </source>
</evidence>
<keyword evidence="5" id="KW-1185">Reference proteome</keyword>
<evidence type="ECO:0000256" key="2">
    <source>
        <dbReference type="ARBA" id="ARBA00022643"/>
    </source>
</evidence>
<feature type="domain" description="NADPH-dependent FMN reductase-like" evidence="3">
    <location>
        <begin position="4"/>
        <end position="116"/>
    </location>
</feature>
<dbReference type="PANTHER" id="PTHR43278">
    <property type="entry name" value="NAD(P)H-DEPENDENT FMN-CONTAINING OXIDOREDUCTASE YWQN-RELATED"/>
    <property type="match status" value="1"/>
</dbReference>
<proteinExistence type="predicted"/>